<gene>
    <name evidence="2" type="ordered locus">Ndas_2769</name>
</gene>
<accession>D7AZR1</accession>
<dbReference type="SUPFAM" id="SSF47413">
    <property type="entry name" value="lambda repressor-like DNA-binding domains"/>
    <property type="match status" value="1"/>
</dbReference>
<name>D7AZR1_NOCDD</name>
<dbReference type="EMBL" id="CP002040">
    <property type="protein sequence ID" value="ADH68182.1"/>
    <property type="molecule type" value="Genomic_DNA"/>
</dbReference>
<evidence type="ECO:0000259" key="1">
    <source>
        <dbReference type="PROSITE" id="PS50943"/>
    </source>
</evidence>
<dbReference type="InterPro" id="IPR043917">
    <property type="entry name" value="DUF5753"/>
</dbReference>
<evidence type="ECO:0000313" key="2">
    <source>
        <dbReference type="EMBL" id="ADH68182.1"/>
    </source>
</evidence>
<dbReference type="Proteomes" id="UP000002219">
    <property type="component" value="Chromosome 1"/>
</dbReference>
<sequence length="271" mass="30627">MTKRPTDPAWKHFGKQMRKHRDALGLLQVDIAKVLGVVGSCYSSWETGARKVDEKYVNKLDEALKAGGSIAEEWEKASRQVRTAFRFAELPELEGAATQIRDFQTLVFPGLVQTPEYARAIFEDGYPGMPSASIEELVQARISRQRILEEETRPLVLFLIAESVFYQQVGNRGPDLLHEQVQRVLREVEGGRVRVQIVPRDTKRHYGSGGPFRLYTFADEPSVASAEYMTGETVISDKNLYQECVTTFGLLQGEAHSESTSLQMVREMVER</sequence>
<dbReference type="InterPro" id="IPR001387">
    <property type="entry name" value="Cro/C1-type_HTH"/>
</dbReference>
<protein>
    <submittedName>
        <fullName evidence="2">Transcriptional regulator, XRE family</fullName>
    </submittedName>
</protein>
<dbReference type="eggNOG" id="COG1813">
    <property type="taxonomic scope" value="Bacteria"/>
</dbReference>
<dbReference type="CDD" id="cd00093">
    <property type="entry name" value="HTH_XRE"/>
    <property type="match status" value="1"/>
</dbReference>
<dbReference type="Pfam" id="PF19054">
    <property type="entry name" value="DUF5753"/>
    <property type="match status" value="1"/>
</dbReference>
<dbReference type="Gene3D" id="1.10.260.40">
    <property type="entry name" value="lambda repressor-like DNA-binding domains"/>
    <property type="match status" value="1"/>
</dbReference>
<dbReference type="AlphaFoldDB" id="D7AZR1"/>
<dbReference type="GO" id="GO:0003677">
    <property type="term" value="F:DNA binding"/>
    <property type="evidence" value="ECO:0007669"/>
    <property type="project" value="InterPro"/>
</dbReference>
<dbReference type="InterPro" id="IPR010982">
    <property type="entry name" value="Lambda_DNA-bd_dom_sf"/>
</dbReference>
<proteinExistence type="predicted"/>
<feature type="domain" description="HTH cro/C1-type" evidence="1">
    <location>
        <begin position="17"/>
        <end position="74"/>
    </location>
</feature>
<evidence type="ECO:0000313" key="3">
    <source>
        <dbReference type="Proteomes" id="UP000002219"/>
    </source>
</evidence>
<reference evidence="2 3" key="1">
    <citation type="journal article" date="2010" name="Stand. Genomic Sci.">
        <title>Complete genome sequence of Nocardiopsis dassonvillei type strain (IMRU 509).</title>
        <authorList>
            <person name="Sun H."/>
            <person name="Lapidus A."/>
            <person name="Nolan M."/>
            <person name="Lucas S."/>
            <person name="Del Rio T.G."/>
            <person name="Tice H."/>
            <person name="Cheng J.F."/>
            <person name="Tapia R."/>
            <person name="Han C."/>
            <person name="Goodwin L."/>
            <person name="Pitluck S."/>
            <person name="Pagani I."/>
            <person name="Ivanova N."/>
            <person name="Mavromatis K."/>
            <person name="Mikhailova N."/>
            <person name="Pati A."/>
            <person name="Chen A."/>
            <person name="Palaniappan K."/>
            <person name="Land M."/>
            <person name="Hauser L."/>
            <person name="Chang Y.J."/>
            <person name="Jeffries C.D."/>
            <person name="Djao O.D."/>
            <person name="Rohde M."/>
            <person name="Sikorski J."/>
            <person name="Goker M."/>
            <person name="Woyke T."/>
            <person name="Bristow J."/>
            <person name="Eisen J.A."/>
            <person name="Markowitz V."/>
            <person name="Hugenholtz P."/>
            <person name="Kyrpides N.C."/>
            <person name="Klenk H.P."/>
        </authorList>
    </citation>
    <scope>NUCLEOTIDE SEQUENCE [LARGE SCALE GENOMIC DNA]</scope>
    <source>
        <strain evidence="3">ATCC 23218 / DSM 43111 / CIP 107115 / JCM 7437 / KCTC 9190 / NBRC 14626 / NCTC 10488 / NRRL B-5397 / IMRU 509</strain>
    </source>
</reference>
<organism evidence="2 3">
    <name type="scientific">Nocardiopsis dassonvillei (strain ATCC 23218 / DSM 43111 / CIP 107115 / JCM 7437 / KCTC 9190 / NBRC 14626 / NCTC 10488 / NRRL B-5397 / IMRU 509)</name>
    <name type="common">Actinomadura dassonvillei</name>
    <dbReference type="NCBI Taxonomy" id="446468"/>
    <lineage>
        <taxon>Bacteria</taxon>
        <taxon>Bacillati</taxon>
        <taxon>Actinomycetota</taxon>
        <taxon>Actinomycetes</taxon>
        <taxon>Streptosporangiales</taxon>
        <taxon>Nocardiopsidaceae</taxon>
        <taxon>Nocardiopsis</taxon>
    </lineage>
</organism>
<dbReference type="KEGG" id="nda:Ndas_2769"/>
<dbReference type="PROSITE" id="PS50943">
    <property type="entry name" value="HTH_CROC1"/>
    <property type="match status" value="1"/>
</dbReference>
<dbReference type="HOGENOM" id="CLU_055817_0_2_11"/>
<dbReference type="STRING" id="446468.Ndas_2769"/>
<keyword evidence="3" id="KW-1185">Reference proteome</keyword>